<protein>
    <submittedName>
        <fullName evidence="3">MSHA biogenesis protein MshQ</fullName>
    </submittedName>
</protein>
<keyword evidence="4" id="KW-1185">Reference proteome</keyword>
<feature type="chain" id="PRO_5011436824" evidence="1">
    <location>
        <begin position="21"/>
        <end position="846"/>
    </location>
</feature>
<dbReference type="InterPro" id="IPR011004">
    <property type="entry name" value="Trimer_LpxA-like_sf"/>
</dbReference>
<proteinExistence type="predicted"/>
<dbReference type="OrthoDB" id="9790247at2"/>
<dbReference type="AlphaFoldDB" id="A0A1I7L623"/>
<dbReference type="SUPFAM" id="SSF51161">
    <property type="entry name" value="Trimeric LpxA-like enzymes"/>
    <property type="match status" value="1"/>
</dbReference>
<dbReference type="RefSeq" id="WP_093557741.1">
    <property type="nucleotide sequence ID" value="NZ_FPBO01000023.1"/>
</dbReference>
<dbReference type="Proteomes" id="UP000199391">
    <property type="component" value="Unassembled WGS sequence"/>
</dbReference>
<evidence type="ECO:0000313" key="4">
    <source>
        <dbReference type="Proteomes" id="UP000199391"/>
    </source>
</evidence>
<dbReference type="STRING" id="1035707.SAMN05216552_102391"/>
<dbReference type="InterPro" id="IPR046524">
    <property type="entry name" value="DUF6701"/>
</dbReference>
<dbReference type="Pfam" id="PF20419">
    <property type="entry name" value="DUF6701"/>
    <property type="match status" value="1"/>
</dbReference>
<feature type="signal peptide" evidence="1">
    <location>
        <begin position="1"/>
        <end position="20"/>
    </location>
</feature>
<sequence>MKLTTLLPLMLCIASGAASAASSATTYSIPAALTTSAFNCTLSSGVYNCPNMSLSKATVLNLTSNVSIKVTGNFDASKELTTTNNGYTLDVYATGAVSLQKEVDVKMNLRSGGSMSIAKDAIIDGNLTVGGSLSIAKDGVINGDVTVAGAMSVASGTVINGNCTVAGGSNYTCKSSSTALHHVRLSHNGSGVTCTGSYITINACSDADASGSCSTSSTTVSGTAYARTAAGVLLDSTPFTVTNGATRVTLDVTSPQTAVFSIGGLSVSPTNSATCWNTTSGTASCNHTYTDSALIFSVPDHVANVTQTIEVSAVRKSDNGLFCAPGFEDVTRAVTFSCSYGNPTTGTRAPRINGQALNSANSPTQSCDAGGRAVNLAFDETGVASTTVQYSDAGRVTLSASYPTANMTGSASFIAAPSSFAVAVTTAAPIKAGASFGATVTAQHFVASPSDGTTTTTTPNFGRESTPETVTLTFTQCSPVIGSQDAYAGVFSGTLGSFSNAAASATNLQFSEVGNGNVTATLSDNNYLGSGINVTGTTGTGAGNPCTGVGPFIPSYFETAITPMQVYTYSGQPISSVTVVPRNASGAITNNFNGTTGYSKDVTLSPYYIDATNTLVAAPASIGALSGATVAASAFKPVTGASATPTFTFAAPASATATKPIPRAITLRAENTTIGVSSLGQTEAAANIRFGRLKVYNAVGSGKQSLQVPVQAEYWSGKSWLINTDDSKTLIPTASVALNRSSGLVGSSVSAPLTLSGGKGYLTLTTPTSGKGYIDMALNLGSTAADQSCLATHPATTGAAIPWLRSLNGSLNSCSQTFDRDPSSRATFGVYSPETQAVVHVRESFN</sequence>
<reference evidence="4" key="1">
    <citation type="submission" date="2016-10" db="EMBL/GenBank/DDBJ databases">
        <authorList>
            <person name="Varghese N."/>
            <person name="Submissions S."/>
        </authorList>
    </citation>
    <scope>NUCLEOTIDE SEQUENCE [LARGE SCALE GENOMIC DNA]</scope>
    <source>
        <strain evidence="4">CGMCC 1.11014</strain>
    </source>
</reference>
<keyword evidence="1" id="KW-0732">Signal</keyword>
<feature type="domain" description="DUF6701" evidence="2">
    <location>
        <begin position="275"/>
        <end position="843"/>
    </location>
</feature>
<accession>A0A1I7L623</accession>
<dbReference type="EMBL" id="FPBO01000023">
    <property type="protein sequence ID" value="SFV05065.1"/>
    <property type="molecule type" value="Genomic_DNA"/>
</dbReference>
<evidence type="ECO:0000256" key="1">
    <source>
        <dbReference type="SAM" id="SignalP"/>
    </source>
</evidence>
<gene>
    <name evidence="3" type="ORF">SAMN05216552_102391</name>
</gene>
<evidence type="ECO:0000259" key="2">
    <source>
        <dbReference type="Pfam" id="PF20419"/>
    </source>
</evidence>
<organism evidence="3 4">
    <name type="scientific">Pseudoduganella namucuonensis</name>
    <dbReference type="NCBI Taxonomy" id="1035707"/>
    <lineage>
        <taxon>Bacteria</taxon>
        <taxon>Pseudomonadati</taxon>
        <taxon>Pseudomonadota</taxon>
        <taxon>Betaproteobacteria</taxon>
        <taxon>Burkholderiales</taxon>
        <taxon>Oxalobacteraceae</taxon>
        <taxon>Telluria group</taxon>
        <taxon>Pseudoduganella</taxon>
    </lineage>
</organism>
<name>A0A1I7L623_9BURK</name>
<evidence type="ECO:0000313" key="3">
    <source>
        <dbReference type="EMBL" id="SFV05065.1"/>
    </source>
</evidence>